<sequence>MLPLTSMVAALAAVALFAMSIAVSLRRMKVGVNIGFGDDALLMRRIRAQGNFTEYVPLALILLGLAEYRQAPELVLWTIAGLLIVGRCLHFVGIMTGTTALRVPGMVGTYGALLVGAGALLFA</sequence>
<gene>
    <name evidence="6" type="ORF">ABUE31_13240</name>
</gene>
<dbReference type="EMBL" id="JBFOCI010000003">
    <property type="protein sequence ID" value="MEW9806949.1"/>
    <property type="molecule type" value="Genomic_DNA"/>
</dbReference>
<evidence type="ECO:0000256" key="2">
    <source>
        <dbReference type="ARBA" id="ARBA00022692"/>
    </source>
</evidence>
<dbReference type="Proteomes" id="UP001556196">
    <property type="component" value="Unassembled WGS sequence"/>
</dbReference>
<comment type="subcellular location">
    <subcellularLocation>
        <location evidence="1">Membrane</location>
    </subcellularLocation>
</comment>
<dbReference type="PANTHER" id="PTHR35814:SF1">
    <property type="entry name" value="GLUTATHIONE S-TRANSFERASE-RELATED"/>
    <property type="match status" value="1"/>
</dbReference>
<reference evidence="6 7" key="1">
    <citation type="submission" date="2024-06" db="EMBL/GenBank/DDBJ databases">
        <authorList>
            <person name="Tuo L."/>
        </authorList>
    </citation>
    <scope>NUCLEOTIDE SEQUENCE [LARGE SCALE GENOMIC DNA]</scope>
    <source>
        <strain evidence="6 7">ZMM04-5</strain>
    </source>
</reference>
<dbReference type="InterPro" id="IPR001129">
    <property type="entry name" value="Membr-assoc_MAPEG"/>
</dbReference>
<dbReference type="PANTHER" id="PTHR35814">
    <property type="match status" value="1"/>
</dbReference>
<feature type="transmembrane region" description="Helical" evidence="5">
    <location>
        <begin position="6"/>
        <end position="25"/>
    </location>
</feature>
<dbReference type="Pfam" id="PF01124">
    <property type="entry name" value="MAPEG"/>
    <property type="match status" value="1"/>
</dbReference>
<feature type="transmembrane region" description="Helical" evidence="5">
    <location>
        <begin position="74"/>
        <end position="96"/>
    </location>
</feature>
<evidence type="ECO:0000256" key="1">
    <source>
        <dbReference type="ARBA" id="ARBA00004370"/>
    </source>
</evidence>
<dbReference type="SUPFAM" id="SSF161084">
    <property type="entry name" value="MAPEG domain-like"/>
    <property type="match status" value="1"/>
</dbReference>
<dbReference type="InterPro" id="IPR023352">
    <property type="entry name" value="MAPEG-like_dom_sf"/>
</dbReference>
<comment type="caution">
    <text evidence="6">The sequence shown here is derived from an EMBL/GenBank/DDBJ whole genome shotgun (WGS) entry which is preliminary data.</text>
</comment>
<evidence type="ECO:0000256" key="4">
    <source>
        <dbReference type="ARBA" id="ARBA00023136"/>
    </source>
</evidence>
<evidence type="ECO:0000313" key="6">
    <source>
        <dbReference type="EMBL" id="MEW9806949.1"/>
    </source>
</evidence>
<dbReference type="Gene3D" id="1.20.120.550">
    <property type="entry name" value="Membrane associated eicosanoid/glutathione metabolism-like domain"/>
    <property type="match status" value="1"/>
</dbReference>
<organism evidence="6 7">
    <name type="scientific">Mesorhizobium marinum</name>
    <dbReference type="NCBI Taxonomy" id="3228790"/>
    <lineage>
        <taxon>Bacteria</taxon>
        <taxon>Pseudomonadati</taxon>
        <taxon>Pseudomonadota</taxon>
        <taxon>Alphaproteobacteria</taxon>
        <taxon>Hyphomicrobiales</taxon>
        <taxon>Phyllobacteriaceae</taxon>
        <taxon>Mesorhizobium</taxon>
    </lineage>
</organism>
<name>A0ABV3R0T5_9HYPH</name>
<protein>
    <submittedName>
        <fullName evidence="6">MAPEG family protein</fullName>
    </submittedName>
</protein>
<proteinExistence type="predicted"/>
<keyword evidence="4 5" id="KW-0472">Membrane</keyword>
<evidence type="ECO:0000256" key="5">
    <source>
        <dbReference type="SAM" id="Phobius"/>
    </source>
</evidence>
<dbReference type="RefSeq" id="WP_367724073.1">
    <property type="nucleotide sequence ID" value="NZ_JBFOCI010000003.1"/>
</dbReference>
<keyword evidence="2 5" id="KW-0812">Transmembrane</keyword>
<keyword evidence="7" id="KW-1185">Reference proteome</keyword>
<evidence type="ECO:0000256" key="3">
    <source>
        <dbReference type="ARBA" id="ARBA00022989"/>
    </source>
</evidence>
<keyword evidence="3 5" id="KW-1133">Transmembrane helix</keyword>
<feature type="transmembrane region" description="Helical" evidence="5">
    <location>
        <begin position="103"/>
        <end position="122"/>
    </location>
</feature>
<evidence type="ECO:0000313" key="7">
    <source>
        <dbReference type="Proteomes" id="UP001556196"/>
    </source>
</evidence>
<accession>A0ABV3R0T5</accession>